<evidence type="ECO:0000313" key="1">
    <source>
        <dbReference type="EMBL" id="UQA90854.1"/>
    </source>
</evidence>
<name>A0ABY4M1V0_9ACTN</name>
<protein>
    <submittedName>
        <fullName evidence="1">Uncharacterized protein</fullName>
    </submittedName>
</protein>
<proteinExistence type="predicted"/>
<organism evidence="1 2">
    <name type="scientific">Streptomyces halobius</name>
    <dbReference type="NCBI Taxonomy" id="2879846"/>
    <lineage>
        <taxon>Bacteria</taxon>
        <taxon>Bacillati</taxon>
        <taxon>Actinomycetota</taxon>
        <taxon>Actinomycetes</taxon>
        <taxon>Kitasatosporales</taxon>
        <taxon>Streptomycetaceae</taxon>
        <taxon>Streptomyces</taxon>
    </lineage>
</organism>
<sequence>MPTQSADSGAPIYDWLVNEHGDVVAESREAAERTQREAERLLDWSTLRV</sequence>
<gene>
    <name evidence="1" type="ORF">K9S39_02240</name>
</gene>
<dbReference type="Proteomes" id="UP000830115">
    <property type="component" value="Chromosome"/>
</dbReference>
<reference evidence="1" key="1">
    <citation type="submission" date="2021-10" db="EMBL/GenBank/DDBJ databases">
        <title>Streptomyces nigrumlapis sp.nov.,an antimicrobial producing actinobacterium isolated from Black Gobi rocks.</title>
        <authorList>
            <person name="Wen Y."/>
            <person name="Zhang W."/>
            <person name="Liu X.G."/>
        </authorList>
    </citation>
    <scope>NUCLEOTIDE SEQUENCE</scope>
    <source>
        <strain evidence="1">ST13-2-2</strain>
    </source>
</reference>
<accession>A0ABY4M1V0</accession>
<evidence type="ECO:0000313" key="2">
    <source>
        <dbReference type="Proteomes" id="UP000830115"/>
    </source>
</evidence>
<dbReference type="EMBL" id="CP086322">
    <property type="protein sequence ID" value="UQA90854.1"/>
    <property type="molecule type" value="Genomic_DNA"/>
</dbReference>
<dbReference type="RefSeq" id="WP_248861621.1">
    <property type="nucleotide sequence ID" value="NZ_CP086322.1"/>
</dbReference>
<keyword evidence="2" id="KW-1185">Reference proteome</keyword>